<evidence type="ECO:0000256" key="2">
    <source>
        <dbReference type="SAM" id="Phobius"/>
    </source>
</evidence>
<keyword evidence="5" id="KW-1185">Reference proteome</keyword>
<feature type="transmembrane region" description="Helical" evidence="2">
    <location>
        <begin position="163"/>
        <end position="187"/>
    </location>
</feature>
<keyword evidence="2" id="KW-1133">Transmembrane helix</keyword>
<evidence type="ECO:0000313" key="4">
    <source>
        <dbReference type="EMBL" id="KAG2435635.1"/>
    </source>
</evidence>
<feature type="transmembrane region" description="Helical" evidence="2">
    <location>
        <begin position="133"/>
        <end position="151"/>
    </location>
</feature>
<feature type="chain" id="PRO_5032659931" evidence="3">
    <location>
        <begin position="18"/>
        <end position="227"/>
    </location>
</feature>
<comment type="caution">
    <text evidence="4">The sequence shown here is derived from an EMBL/GenBank/DDBJ whole genome shotgun (WGS) entry which is preliminary data.</text>
</comment>
<keyword evidence="2" id="KW-0812">Transmembrane</keyword>
<reference evidence="4" key="1">
    <citation type="journal article" date="2020" name="bioRxiv">
        <title>Comparative genomics of Chlamydomonas.</title>
        <authorList>
            <person name="Craig R.J."/>
            <person name="Hasan A.R."/>
            <person name="Ness R.W."/>
            <person name="Keightley P.D."/>
        </authorList>
    </citation>
    <scope>NUCLEOTIDE SEQUENCE</scope>
    <source>
        <strain evidence="4">SAG 7.73</strain>
    </source>
</reference>
<organism evidence="4 5">
    <name type="scientific">Chlamydomonas incerta</name>
    <dbReference type="NCBI Taxonomy" id="51695"/>
    <lineage>
        <taxon>Eukaryota</taxon>
        <taxon>Viridiplantae</taxon>
        <taxon>Chlorophyta</taxon>
        <taxon>core chlorophytes</taxon>
        <taxon>Chlorophyceae</taxon>
        <taxon>CS clade</taxon>
        <taxon>Chlamydomonadales</taxon>
        <taxon>Chlamydomonadaceae</taxon>
        <taxon>Chlamydomonas</taxon>
    </lineage>
</organism>
<evidence type="ECO:0000256" key="3">
    <source>
        <dbReference type="SAM" id="SignalP"/>
    </source>
</evidence>
<dbReference type="AlphaFoldDB" id="A0A835TCV9"/>
<accession>A0A835TCV9</accession>
<keyword evidence="3" id="KW-0732">Signal</keyword>
<name>A0A835TCV9_CHLIN</name>
<keyword evidence="2" id="KW-0472">Membrane</keyword>
<feature type="transmembrane region" description="Helical" evidence="2">
    <location>
        <begin position="193"/>
        <end position="214"/>
    </location>
</feature>
<gene>
    <name evidence="4" type="ORF">HXX76_006838</name>
</gene>
<proteinExistence type="predicted"/>
<protein>
    <submittedName>
        <fullName evidence="4">Uncharacterized protein</fullName>
    </submittedName>
</protein>
<evidence type="ECO:0000256" key="1">
    <source>
        <dbReference type="SAM" id="MobiDB-lite"/>
    </source>
</evidence>
<feature type="compositionally biased region" description="Low complexity" evidence="1">
    <location>
        <begin position="47"/>
        <end position="63"/>
    </location>
</feature>
<sequence>MAVALLFIPLLLLLGHAEVATFGLVVGISRLTGIGVAVAAATRWRSSSTAGSSTSGGSSNRSGSGLGPEDSRAHGNRWAGAAVALGYIVPLPHQVVLQLAAVGAVLLPLGLSLGAAVWSAASGAPCGRWLKASLLYALGLLLPSPGVGRPVQRINLGAQACRALLLWGAGCLVAAEVSAAAAGAAVAGSGVQAAAVVATVARLWLWLAGVMWSLQTLGWLEATVSSW</sequence>
<dbReference type="EMBL" id="JAEHOC010000014">
    <property type="protein sequence ID" value="KAG2435635.1"/>
    <property type="molecule type" value="Genomic_DNA"/>
</dbReference>
<feature type="transmembrane region" description="Helical" evidence="2">
    <location>
        <begin position="95"/>
        <end position="121"/>
    </location>
</feature>
<evidence type="ECO:0000313" key="5">
    <source>
        <dbReference type="Proteomes" id="UP000650467"/>
    </source>
</evidence>
<feature type="signal peptide" evidence="3">
    <location>
        <begin position="1"/>
        <end position="17"/>
    </location>
</feature>
<feature type="region of interest" description="Disordered" evidence="1">
    <location>
        <begin position="47"/>
        <end position="73"/>
    </location>
</feature>
<dbReference type="Proteomes" id="UP000650467">
    <property type="component" value="Unassembled WGS sequence"/>
</dbReference>